<dbReference type="STRING" id="1157962.A0A250XFC9"/>
<evidence type="ECO:0000256" key="1">
    <source>
        <dbReference type="SAM" id="Coils"/>
    </source>
</evidence>
<organism evidence="3 4">
    <name type="scientific">Chlamydomonas eustigma</name>
    <dbReference type="NCBI Taxonomy" id="1157962"/>
    <lineage>
        <taxon>Eukaryota</taxon>
        <taxon>Viridiplantae</taxon>
        <taxon>Chlorophyta</taxon>
        <taxon>core chlorophytes</taxon>
        <taxon>Chlorophyceae</taxon>
        <taxon>CS clade</taxon>
        <taxon>Chlamydomonadales</taxon>
        <taxon>Chlamydomonadaceae</taxon>
        <taxon>Chlamydomonas</taxon>
    </lineage>
</organism>
<comment type="caution">
    <text evidence="3">The sequence shown here is derived from an EMBL/GenBank/DDBJ whole genome shotgun (WGS) entry which is preliminary data.</text>
</comment>
<proteinExistence type="predicted"/>
<accession>A0A250XFC9</accession>
<dbReference type="InterPro" id="IPR013730">
    <property type="entry name" value="Fyv7/TAP26"/>
</dbReference>
<gene>
    <name evidence="3" type="ORF">CEUSTIGMA_g9209.t1</name>
</gene>
<reference evidence="3 4" key="1">
    <citation type="submission" date="2017-08" db="EMBL/GenBank/DDBJ databases">
        <title>Acidophilic green algal genome provides insights into adaptation to an acidic environment.</title>
        <authorList>
            <person name="Hirooka S."/>
            <person name="Hirose Y."/>
            <person name="Kanesaki Y."/>
            <person name="Higuchi S."/>
            <person name="Fujiwara T."/>
            <person name="Onuma R."/>
            <person name="Era A."/>
            <person name="Ohbayashi R."/>
            <person name="Uzuka A."/>
            <person name="Nozaki H."/>
            <person name="Yoshikawa H."/>
            <person name="Miyagishima S.Y."/>
        </authorList>
    </citation>
    <scope>NUCLEOTIDE SEQUENCE [LARGE SCALE GENOMIC DNA]</scope>
    <source>
        <strain evidence="3 4">NIES-2499</strain>
    </source>
</reference>
<sequence>MGRYNKQGSKKQIGQGLTLEKFADAKLSKYDKKNVLAKKVEEKLRRQAQYKKLRSKIESAGGLLSPILLADNVAQVEEDVISPQFRANISGTNNKKSKTLKRLRDEEAQWLGVSLDKESEPAGQQEPSAFGSKFMKSSNKLAGSLESRNDEALNQESAAEGPSKVDGPQPSSRITGANGCAYDPNGMSTQGREHLKHQFHGSANSGNADFREGTGKWNKGAHKQRPLTQLEKLSAQVQAEKEQKRDAFQQAQRLREEKRMKIIAAKRARYEEKHRVLMRTASGQPLMKFRLKKILDVLEKDVKNAF</sequence>
<protein>
    <submittedName>
        <fullName evidence="3">Uncharacterized protein</fullName>
    </submittedName>
</protein>
<dbReference type="AlphaFoldDB" id="A0A250XFC9"/>
<dbReference type="Pfam" id="PF08524">
    <property type="entry name" value="rRNA_processing"/>
    <property type="match status" value="1"/>
</dbReference>
<keyword evidence="4" id="KW-1185">Reference proteome</keyword>
<evidence type="ECO:0000256" key="2">
    <source>
        <dbReference type="SAM" id="MobiDB-lite"/>
    </source>
</evidence>
<dbReference type="EMBL" id="BEGY01000070">
    <property type="protein sequence ID" value="GAX81781.1"/>
    <property type="molecule type" value="Genomic_DNA"/>
</dbReference>
<evidence type="ECO:0000313" key="3">
    <source>
        <dbReference type="EMBL" id="GAX81781.1"/>
    </source>
</evidence>
<evidence type="ECO:0000313" key="4">
    <source>
        <dbReference type="Proteomes" id="UP000232323"/>
    </source>
</evidence>
<keyword evidence="1" id="KW-0175">Coiled coil</keyword>
<dbReference type="OrthoDB" id="551075at2759"/>
<feature type="region of interest" description="Disordered" evidence="2">
    <location>
        <begin position="113"/>
        <end position="135"/>
    </location>
</feature>
<name>A0A250XFC9_9CHLO</name>
<feature type="coiled-coil region" evidence="1">
    <location>
        <begin position="227"/>
        <end position="257"/>
    </location>
</feature>
<feature type="region of interest" description="Disordered" evidence="2">
    <location>
        <begin position="148"/>
        <end position="227"/>
    </location>
</feature>
<dbReference type="Proteomes" id="UP000232323">
    <property type="component" value="Unassembled WGS sequence"/>
</dbReference>